<keyword evidence="4 5" id="KW-0472">Membrane</keyword>
<dbReference type="Pfam" id="PF01124">
    <property type="entry name" value="MAPEG"/>
    <property type="match status" value="1"/>
</dbReference>
<name>A0AA48QW13_9TREE</name>
<dbReference type="GO" id="GO:0004602">
    <property type="term" value="F:glutathione peroxidase activity"/>
    <property type="evidence" value="ECO:0007669"/>
    <property type="project" value="TreeGrafter"/>
</dbReference>
<dbReference type="SUPFAM" id="SSF161084">
    <property type="entry name" value="MAPEG domain-like"/>
    <property type="match status" value="1"/>
</dbReference>
<dbReference type="EMBL" id="AP028215">
    <property type="protein sequence ID" value="BEI91949.1"/>
    <property type="molecule type" value="Genomic_DNA"/>
</dbReference>
<dbReference type="GO" id="GO:0004364">
    <property type="term" value="F:glutathione transferase activity"/>
    <property type="evidence" value="ECO:0007669"/>
    <property type="project" value="TreeGrafter"/>
</dbReference>
<sequence>MSIPNTPFTLPATFPVMGVGVVALLFLNVFQITNVVGKRKEAGVKYPTLYATAEEAKADPKKNVFNCAQRAHANTLEYLPTILSLYAFLGCFHPQLATGSVLVWVLSRFSYTINYSTGIPAKRNGGLGRVGNLGLAGLIFPTIYVAATEVYRLYLA</sequence>
<dbReference type="PANTHER" id="PTHR10250:SF26">
    <property type="entry name" value="GLUTATHIONE S-TRANSFERASE 3, MITOCHONDRIAL"/>
    <property type="match status" value="1"/>
</dbReference>
<keyword evidence="3 5" id="KW-1133">Transmembrane helix</keyword>
<evidence type="ECO:0000256" key="1">
    <source>
        <dbReference type="ARBA" id="ARBA00004141"/>
    </source>
</evidence>
<evidence type="ECO:0000256" key="2">
    <source>
        <dbReference type="ARBA" id="ARBA00022692"/>
    </source>
</evidence>
<evidence type="ECO:0000256" key="4">
    <source>
        <dbReference type="ARBA" id="ARBA00023136"/>
    </source>
</evidence>
<accession>A0AA48QW13</accession>
<feature type="transmembrane region" description="Helical" evidence="5">
    <location>
        <begin position="126"/>
        <end position="147"/>
    </location>
</feature>
<gene>
    <name evidence="6" type="ORF">CcaverHIS019_0407690</name>
</gene>
<feature type="transmembrane region" description="Helical" evidence="5">
    <location>
        <begin position="85"/>
        <end position="106"/>
    </location>
</feature>
<protein>
    <recommendedName>
        <fullName evidence="8">Membrane-associated proteins in eicosanoid and glutathione metabolism</fullName>
    </recommendedName>
</protein>
<evidence type="ECO:0000256" key="5">
    <source>
        <dbReference type="SAM" id="Phobius"/>
    </source>
</evidence>
<dbReference type="Proteomes" id="UP001233271">
    <property type="component" value="Chromosome 4"/>
</dbReference>
<dbReference type="InterPro" id="IPR001129">
    <property type="entry name" value="Membr-assoc_MAPEG"/>
</dbReference>
<evidence type="ECO:0000313" key="7">
    <source>
        <dbReference type="Proteomes" id="UP001233271"/>
    </source>
</evidence>
<dbReference type="Gene3D" id="1.20.120.550">
    <property type="entry name" value="Membrane associated eicosanoid/glutathione metabolism-like domain"/>
    <property type="match status" value="1"/>
</dbReference>
<evidence type="ECO:0000256" key="3">
    <source>
        <dbReference type="ARBA" id="ARBA00022989"/>
    </source>
</evidence>
<dbReference type="GeneID" id="85495819"/>
<dbReference type="GO" id="GO:0005783">
    <property type="term" value="C:endoplasmic reticulum"/>
    <property type="evidence" value="ECO:0007669"/>
    <property type="project" value="TreeGrafter"/>
</dbReference>
<keyword evidence="7" id="KW-1185">Reference proteome</keyword>
<dbReference type="AlphaFoldDB" id="A0AA48QW13"/>
<keyword evidence="2 5" id="KW-0812">Transmembrane</keyword>
<dbReference type="InterPro" id="IPR023352">
    <property type="entry name" value="MAPEG-like_dom_sf"/>
</dbReference>
<dbReference type="PANTHER" id="PTHR10250">
    <property type="entry name" value="MICROSOMAL GLUTATHIONE S-TRANSFERASE"/>
    <property type="match status" value="1"/>
</dbReference>
<dbReference type="InterPro" id="IPR050997">
    <property type="entry name" value="MAPEG"/>
</dbReference>
<comment type="subcellular location">
    <subcellularLocation>
        <location evidence="1">Membrane</location>
        <topology evidence="1">Multi-pass membrane protein</topology>
    </subcellularLocation>
</comment>
<dbReference type="GO" id="GO:0016020">
    <property type="term" value="C:membrane"/>
    <property type="evidence" value="ECO:0007669"/>
    <property type="project" value="UniProtKB-SubCell"/>
</dbReference>
<dbReference type="RefSeq" id="XP_060457214.1">
    <property type="nucleotide sequence ID" value="XM_060600640.1"/>
</dbReference>
<organism evidence="6 7">
    <name type="scientific">Cutaneotrichosporon cavernicola</name>
    <dbReference type="NCBI Taxonomy" id="279322"/>
    <lineage>
        <taxon>Eukaryota</taxon>
        <taxon>Fungi</taxon>
        <taxon>Dikarya</taxon>
        <taxon>Basidiomycota</taxon>
        <taxon>Agaricomycotina</taxon>
        <taxon>Tremellomycetes</taxon>
        <taxon>Trichosporonales</taxon>
        <taxon>Trichosporonaceae</taxon>
        <taxon>Cutaneotrichosporon</taxon>
    </lineage>
</organism>
<reference evidence="6" key="1">
    <citation type="journal article" date="2023" name="BMC Genomics">
        <title>Chromosome-level genome assemblies of Cutaneotrichosporon spp. (Trichosporonales, Basidiomycota) reveal imbalanced evolution between nucleotide sequences and chromosome synteny.</title>
        <authorList>
            <person name="Kobayashi Y."/>
            <person name="Kayamori A."/>
            <person name="Aoki K."/>
            <person name="Shiwa Y."/>
            <person name="Matsutani M."/>
            <person name="Fujita N."/>
            <person name="Sugita T."/>
            <person name="Iwasaki W."/>
            <person name="Tanaka N."/>
            <person name="Takashima M."/>
        </authorList>
    </citation>
    <scope>NUCLEOTIDE SEQUENCE</scope>
    <source>
        <strain evidence="6">HIS019</strain>
    </source>
</reference>
<evidence type="ECO:0008006" key="8">
    <source>
        <dbReference type="Google" id="ProtNLM"/>
    </source>
</evidence>
<feature type="transmembrane region" description="Helical" evidence="5">
    <location>
        <begin position="12"/>
        <end position="30"/>
    </location>
</feature>
<proteinExistence type="predicted"/>
<evidence type="ECO:0000313" key="6">
    <source>
        <dbReference type="EMBL" id="BEI91949.1"/>
    </source>
</evidence>
<dbReference type="KEGG" id="ccac:CcaHIS019_0407690"/>
<dbReference type="GO" id="GO:0005635">
    <property type="term" value="C:nuclear envelope"/>
    <property type="evidence" value="ECO:0007669"/>
    <property type="project" value="TreeGrafter"/>
</dbReference>